<accession>A0A3G4ZXF6</accession>
<evidence type="ECO:0000256" key="1">
    <source>
        <dbReference type="ARBA" id="ARBA00022737"/>
    </source>
</evidence>
<gene>
    <name evidence="3" type="ORF">Faunusvirus1_44</name>
</gene>
<dbReference type="InterPro" id="IPR036770">
    <property type="entry name" value="Ankyrin_rpt-contain_sf"/>
</dbReference>
<keyword evidence="1" id="KW-0677">Repeat</keyword>
<dbReference type="InterPro" id="IPR002110">
    <property type="entry name" value="Ankyrin_rpt"/>
</dbReference>
<dbReference type="Gene3D" id="1.25.40.20">
    <property type="entry name" value="Ankyrin repeat-containing domain"/>
    <property type="match status" value="1"/>
</dbReference>
<evidence type="ECO:0000256" key="2">
    <source>
        <dbReference type="ARBA" id="ARBA00023043"/>
    </source>
</evidence>
<dbReference type="PANTHER" id="PTHR24180">
    <property type="entry name" value="CYCLIN-DEPENDENT KINASE INHIBITOR 2C-RELATED"/>
    <property type="match status" value="1"/>
</dbReference>
<dbReference type="PANTHER" id="PTHR24180:SF45">
    <property type="entry name" value="POLY [ADP-RIBOSE] POLYMERASE TANKYRASE"/>
    <property type="match status" value="1"/>
</dbReference>
<evidence type="ECO:0000313" key="3">
    <source>
        <dbReference type="EMBL" id="AYV79024.1"/>
    </source>
</evidence>
<dbReference type="PROSITE" id="PS50297">
    <property type="entry name" value="ANK_REP_REGION"/>
    <property type="match status" value="1"/>
</dbReference>
<sequence length="325" mass="36304">MGQKASKQLDIDVNPSVRDTVLLAELTDIFHNNFDVAVVKDLIFLGADVNARYKTNAITIVAPYFYYNSIKNGIKKYKLPIGKIKIDHKNNTVRCDITNIDNKITLLHVCVIVSIITSFQYTDSVLHGRHSRLEEIMDYLVSHGADVNAVDANGNTALHYIVQSSHIELAQILVATGTDINICNKDGDDVYTIAYKYYQDLMKIQILGAIMLQEKNKKSIPTVQDKQDKQNEFKASKLQQHLNLNTSCPIIDTGIVDSVPGIIQLAQYPNVIYLAQYDQPRQLVQPSAPAQPAHPIQSIQNVQIDLPPSYESAFYQSVDGSVCVE</sequence>
<dbReference type="Pfam" id="PF12796">
    <property type="entry name" value="Ank_2"/>
    <property type="match status" value="1"/>
</dbReference>
<dbReference type="SUPFAM" id="SSF48403">
    <property type="entry name" value="Ankyrin repeat"/>
    <property type="match status" value="1"/>
</dbReference>
<dbReference type="InterPro" id="IPR051637">
    <property type="entry name" value="Ank_repeat_dom-contain_49"/>
</dbReference>
<protein>
    <submittedName>
        <fullName evidence="3">Uncharacterized protein</fullName>
    </submittedName>
</protein>
<dbReference type="PROSITE" id="PS50088">
    <property type="entry name" value="ANK_REPEAT"/>
    <property type="match status" value="1"/>
</dbReference>
<dbReference type="SMART" id="SM00248">
    <property type="entry name" value="ANK"/>
    <property type="match status" value="2"/>
</dbReference>
<name>A0A3G4ZXF6_9VIRU</name>
<keyword evidence="2" id="KW-0040">ANK repeat</keyword>
<proteinExistence type="predicted"/>
<reference evidence="3" key="1">
    <citation type="submission" date="2018-10" db="EMBL/GenBank/DDBJ databases">
        <title>Hidden diversity of soil giant viruses.</title>
        <authorList>
            <person name="Schulz F."/>
            <person name="Alteio L."/>
            <person name="Goudeau D."/>
            <person name="Ryan E.M."/>
            <person name="Malmstrom R.R."/>
            <person name="Blanchard J."/>
            <person name="Woyke T."/>
        </authorList>
    </citation>
    <scope>NUCLEOTIDE SEQUENCE</scope>
    <source>
        <strain evidence="3">FNV1</strain>
    </source>
</reference>
<organism evidence="3">
    <name type="scientific">Faunusvirus sp</name>
    <dbReference type="NCBI Taxonomy" id="2487766"/>
    <lineage>
        <taxon>Viruses</taxon>
        <taxon>Varidnaviria</taxon>
        <taxon>Bamfordvirae</taxon>
        <taxon>Nucleocytoviricota</taxon>
        <taxon>Megaviricetes</taxon>
        <taxon>Imitervirales</taxon>
        <taxon>Mimiviridae</taxon>
    </lineage>
</organism>
<dbReference type="EMBL" id="MK072132">
    <property type="protein sequence ID" value="AYV79024.1"/>
    <property type="molecule type" value="Genomic_DNA"/>
</dbReference>